<reference evidence="1 2" key="1">
    <citation type="submission" date="2020-10" db="EMBL/GenBank/DDBJ databases">
        <title>complete genome sequencing of Lysobacter sp. H23M41.</title>
        <authorList>
            <person name="Bae J.-W."/>
            <person name="Lee S.-Y."/>
        </authorList>
    </citation>
    <scope>NUCLEOTIDE SEQUENCE [LARGE SCALE GENOMIC DNA]</scope>
    <source>
        <strain evidence="1 2">H23M41</strain>
    </source>
</reference>
<protein>
    <submittedName>
        <fullName evidence="1">DUF3240 family protein</fullName>
    </submittedName>
</protein>
<accession>A0A7S6UIL7</accession>
<dbReference type="EMBL" id="CP063657">
    <property type="protein sequence ID" value="QOW20968.1"/>
    <property type="molecule type" value="Genomic_DNA"/>
</dbReference>
<dbReference type="Pfam" id="PF11582">
    <property type="entry name" value="DUF3240"/>
    <property type="match status" value="1"/>
</dbReference>
<name>A0A7S6UIL7_9GAMM</name>
<dbReference type="InterPro" id="IPR015867">
    <property type="entry name" value="N-reg_PII/ATP_PRibTrfase_C"/>
</dbReference>
<dbReference type="RefSeq" id="WP_194033567.1">
    <property type="nucleotide sequence ID" value="NZ_CP063657.1"/>
</dbReference>
<keyword evidence="2" id="KW-1185">Reference proteome</keyword>
<organism evidence="1 2">
    <name type="scientific">Novilysobacter avium</name>
    <dbReference type="NCBI Taxonomy" id="2781023"/>
    <lineage>
        <taxon>Bacteria</taxon>
        <taxon>Pseudomonadati</taxon>
        <taxon>Pseudomonadota</taxon>
        <taxon>Gammaproteobacteria</taxon>
        <taxon>Lysobacterales</taxon>
        <taxon>Lysobacteraceae</taxon>
        <taxon>Novilysobacter</taxon>
    </lineage>
</organism>
<evidence type="ECO:0000313" key="2">
    <source>
        <dbReference type="Proteomes" id="UP000593932"/>
    </source>
</evidence>
<evidence type="ECO:0000313" key="1">
    <source>
        <dbReference type="EMBL" id="QOW20968.1"/>
    </source>
</evidence>
<dbReference type="InterPro" id="IPR021634">
    <property type="entry name" value="DUF3240"/>
</dbReference>
<sequence length="101" mass="11383">MSDWIRLNMVFPPRLETPLTEALSSDPSIPGYTLFHAEAHTGDFAGASDAERVRGRVDRRVLWVVIPADRKDDVLRLMREHVDAGALRWWTEAVVETGLLG</sequence>
<gene>
    <name evidence="1" type="ORF">INQ42_06510</name>
</gene>
<proteinExistence type="predicted"/>
<dbReference type="Gene3D" id="3.30.70.120">
    <property type="match status" value="1"/>
</dbReference>
<dbReference type="Proteomes" id="UP000593932">
    <property type="component" value="Chromosome"/>
</dbReference>